<keyword evidence="5" id="KW-1185">Reference proteome</keyword>
<dbReference type="InterPro" id="IPR036378">
    <property type="entry name" value="FAS1_dom_sf"/>
</dbReference>
<evidence type="ECO:0000256" key="1">
    <source>
        <dbReference type="SAM" id="MobiDB-lite"/>
    </source>
</evidence>
<proteinExistence type="predicted"/>
<dbReference type="SUPFAM" id="SSF82153">
    <property type="entry name" value="FAS1 domain"/>
    <property type="match status" value="2"/>
</dbReference>
<dbReference type="InterPro" id="IPR050904">
    <property type="entry name" value="Adhesion/Biosynth-related"/>
</dbReference>
<dbReference type="OrthoDB" id="286301at2759"/>
<dbReference type="GO" id="GO:0000329">
    <property type="term" value="C:fungal-type vacuole membrane"/>
    <property type="evidence" value="ECO:0007669"/>
    <property type="project" value="TreeGrafter"/>
</dbReference>
<dbReference type="GO" id="GO:0016236">
    <property type="term" value="P:macroautophagy"/>
    <property type="evidence" value="ECO:0007669"/>
    <property type="project" value="TreeGrafter"/>
</dbReference>
<feature type="domain" description="FAS1" evidence="3">
    <location>
        <begin position="28"/>
        <end position="179"/>
    </location>
</feature>
<dbReference type="EMBL" id="FJOG01000002">
    <property type="protein sequence ID" value="CZR51698.1"/>
    <property type="molecule type" value="Genomic_DNA"/>
</dbReference>
<dbReference type="STRING" id="576137.A0A1L7WFZ7"/>
<dbReference type="PANTHER" id="PTHR10900">
    <property type="entry name" value="PERIOSTIN-RELATED"/>
    <property type="match status" value="1"/>
</dbReference>
<organism evidence="4 5">
    <name type="scientific">Phialocephala subalpina</name>
    <dbReference type="NCBI Taxonomy" id="576137"/>
    <lineage>
        <taxon>Eukaryota</taxon>
        <taxon>Fungi</taxon>
        <taxon>Dikarya</taxon>
        <taxon>Ascomycota</taxon>
        <taxon>Pezizomycotina</taxon>
        <taxon>Leotiomycetes</taxon>
        <taxon>Helotiales</taxon>
        <taxon>Mollisiaceae</taxon>
        <taxon>Phialocephala</taxon>
        <taxon>Phialocephala fortinii species complex</taxon>
    </lineage>
</organism>
<gene>
    <name evidence="4" type="ORF">PAC_01575</name>
</gene>
<evidence type="ECO:0000259" key="3">
    <source>
        <dbReference type="PROSITE" id="PS50213"/>
    </source>
</evidence>
<dbReference type="SMART" id="SM00554">
    <property type="entry name" value="FAS1"/>
    <property type="match status" value="2"/>
</dbReference>
<protein>
    <recommendedName>
        <fullName evidence="3">FAS1 domain-containing protein</fullName>
    </recommendedName>
</protein>
<dbReference type="PROSITE" id="PS50213">
    <property type="entry name" value="FAS1"/>
    <property type="match status" value="2"/>
</dbReference>
<dbReference type="Gene3D" id="2.30.180.10">
    <property type="entry name" value="FAS1 domain"/>
    <property type="match status" value="2"/>
</dbReference>
<reference evidence="4 5" key="1">
    <citation type="submission" date="2016-03" db="EMBL/GenBank/DDBJ databases">
        <authorList>
            <person name="Ploux O."/>
        </authorList>
    </citation>
    <scope>NUCLEOTIDE SEQUENCE [LARGE SCALE GENOMIC DNA]</scope>
    <source>
        <strain evidence="4 5">UAMH 11012</strain>
    </source>
</reference>
<sequence length="412" mass="42820">MRSNSWRSLVAATLGVFSVGVNAQTGTILDLGSLLAGQKNLTTFYSLIQKYPNILLQLPSYSGVTILAPNNDAFNKIPYTQLNKAFADNDADTITNVLEYHILQGTKVAAQLIPGTPVFLPTLLTSPNWSNVTGGQRVENVKQAGDVVVFVSGQGSRSTLVQADLMFTGGVVQVIDSLLIPPTALTNTTQAFNLTSFEGSLYASNQLSSFESPNVTMFAPQNDAFTALGPAISSMTSDELASVMDYHLVPNQLAFSTSLTNGSKWLTQQGENITILHSGNNVYVNSAQLLTSDILIANGVLHVIDNVLNPQGPGAQPNPAIASQAPVFASASQVNSLPFTSAIPCTVSCPVSSTSGTATSSAGAKATTSGKTSSSTMTTSSSKAIGAAIARETGFNKAAGLMVALGGAVMML</sequence>
<dbReference type="InterPro" id="IPR000782">
    <property type="entry name" value="FAS1_domain"/>
</dbReference>
<accession>A0A1L7WFZ7</accession>
<feature type="signal peptide" evidence="2">
    <location>
        <begin position="1"/>
        <end position="23"/>
    </location>
</feature>
<feature type="domain" description="FAS1" evidence="3">
    <location>
        <begin position="181"/>
        <end position="308"/>
    </location>
</feature>
<evidence type="ECO:0000313" key="5">
    <source>
        <dbReference type="Proteomes" id="UP000184330"/>
    </source>
</evidence>
<keyword evidence="2" id="KW-0732">Signal</keyword>
<dbReference type="AlphaFoldDB" id="A0A1L7WFZ7"/>
<name>A0A1L7WFZ7_9HELO</name>
<dbReference type="Pfam" id="PF02469">
    <property type="entry name" value="Fasciclin"/>
    <property type="match status" value="2"/>
</dbReference>
<feature type="chain" id="PRO_5012092155" description="FAS1 domain-containing protein" evidence="2">
    <location>
        <begin position="24"/>
        <end position="412"/>
    </location>
</feature>
<dbReference type="PANTHER" id="PTHR10900:SF77">
    <property type="entry name" value="FI19380P1"/>
    <property type="match status" value="1"/>
</dbReference>
<evidence type="ECO:0000256" key="2">
    <source>
        <dbReference type="SAM" id="SignalP"/>
    </source>
</evidence>
<feature type="region of interest" description="Disordered" evidence="1">
    <location>
        <begin position="354"/>
        <end position="378"/>
    </location>
</feature>
<dbReference type="Proteomes" id="UP000184330">
    <property type="component" value="Unassembled WGS sequence"/>
</dbReference>
<evidence type="ECO:0000313" key="4">
    <source>
        <dbReference type="EMBL" id="CZR51698.1"/>
    </source>
</evidence>